<dbReference type="EMBL" id="AEQP01000022">
    <property type="protein sequence ID" value="EFV94045.1"/>
    <property type="molecule type" value="Genomic_DNA"/>
</dbReference>
<comment type="subcellular location">
    <subcellularLocation>
        <location evidence="1">Cell membrane</location>
        <topology evidence="1">Multi-pass membrane protein</topology>
    </subcellularLocation>
</comment>
<evidence type="ECO:0000313" key="10">
    <source>
        <dbReference type="Proteomes" id="UP000011021"/>
    </source>
</evidence>
<feature type="transmembrane region" description="Helical" evidence="6">
    <location>
        <begin position="300"/>
        <end position="324"/>
    </location>
</feature>
<reference evidence="9 10" key="1">
    <citation type="submission" date="2010-12" db="EMBL/GenBank/DDBJ databases">
        <authorList>
            <person name="Muzny D."/>
            <person name="Qin X."/>
            <person name="Deng J."/>
            <person name="Jiang H."/>
            <person name="Liu Y."/>
            <person name="Qu J."/>
            <person name="Song X.-Z."/>
            <person name="Zhang L."/>
            <person name="Thornton R."/>
            <person name="Coyle M."/>
            <person name="Francisco L."/>
            <person name="Jackson L."/>
            <person name="Javaid M."/>
            <person name="Korchina V."/>
            <person name="Kovar C."/>
            <person name="Mata R."/>
            <person name="Mathew T."/>
            <person name="Ngo R."/>
            <person name="Nguyen L."/>
            <person name="Nguyen N."/>
            <person name="Okwuonu G."/>
            <person name="Ongeri F."/>
            <person name="Pham C."/>
            <person name="Simmons D."/>
            <person name="Wilczek-Boney K."/>
            <person name="Hale W."/>
            <person name="Jakkamsetti A."/>
            <person name="Pham P."/>
            <person name="Ruth R."/>
            <person name="San Lucas F."/>
            <person name="Warren J."/>
            <person name="Zhang J."/>
            <person name="Zhao Z."/>
            <person name="Zhou C."/>
            <person name="Zhu D."/>
            <person name="Lee S."/>
            <person name="Bess C."/>
            <person name="Blankenburg K."/>
            <person name="Forbes L."/>
            <person name="Fu Q."/>
            <person name="Gubbala S."/>
            <person name="Hirani K."/>
            <person name="Jayaseelan J.C."/>
            <person name="Lara F."/>
            <person name="Munidasa M."/>
            <person name="Palculict T."/>
            <person name="Patil S."/>
            <person name="Pu L.-L."/>
            <person name="Saada N."/>
            <person name="Tang L."/>
            <person name="Weissenberger G."/>
            <person name="Zhu Y."/>
            <person name="Hemphill L."/>
            <person name="Shang Y."/>
            <person name="Youmans B."/>
            <person name="Ayvaz T."/>
            <person name="Ross M."/>
            <person name="Santibanez J."/>
            <person name="Aqrawi P."/>
            <person name="Gross S."/>
            <person name="Joshi V."/>
            <person name="Fowler G."/>
            <person name="Nazareth L."/>
            <person name="Reid J."/>
            <person name="Worley K."/>
            <person name="Petrosino J."/>
            <person name="Highlander S."/>
            <person name="Gibbs R."/>
        </authorList>
    </citation>
    <scope>NUCLEOTIDE SEQUENCE [LARGE SCALE GENOMIC DNA]</scope>
    <source>
        <strain evidence="9 10">ATCC 51599</strain>
    </source>
</reference>
<keyword evidence="5 6" id="KW-0472">Membrane</keyword>
<keyword evidence="4 6" id="KW-1133">Transmembrane helix</keyword>
<dbReference type="GO" id="GO:0005886">
    <property type="term" value="C:plasma membrane"/>
    <property type="evidence" value="ECO:0007669"/>
    <property type="project" value="UniProtKB-SubCell"/>
</dbReference>
<evidence type="ECO:0000256" key="2">
    <source>
        <dbReference type="ARBA" id="ARBA00022475"/>
    </source>
</evidence>
<accession>E7RZP6</accession>
<evidence type="ECO:0000256" key="5">
    <source>
        <dbReference type="ARBA" id="ARBA00023136"/>
    </source>
</evidence>
<evidence type="ECO:0000313" key="9">
    <source>
        <dbReference type="EMBL" id="EFV94045.1"/>
    </source>
</evidence>
<keyword evidence="2" id="KW-1003">Cell membrane</keyword>
<feature type="domain" description="ABC3 transporter permease C-terminal" evidence="7">
    <location>
        <begin position="303"/>
        <end position="419"/>
    </location>
</feature>
<dbReference type="Proteomes" id="UP000011021">
    <property type="component" value="Unassembled WGS sequence"/>
</dbReference>
<dbReference type="RefSeq" id="WP_005674556.1">
    <property type="nucleotide sequence ID" value="NZ_CP146288.1"/>
</dbReference>
<evidence type="ECO:0000256" key="1">
    <source>
        <dbReference type="ARBA" id="ARBA00004651"/>
    </source>
</evidence>
<organism evidence="9 10">
    <name type="scientific">Lautropia mirabilis ATCC 51599</name>
    <dbReference type="NCBI Taxonomy" id="887898"/>
    <lineage>
        <taxon>Bacteria</taxon>
        <taxon>Pseudomonadati</taxon>
        <taxon>Pseudomonadota</taxon>
        <taxon>Betaproteobacteria</taxon>
        <taxon>Burkholderiales</taxon>
        <taxon>Burkholderiaceae</taxon>
        <taxon>Lautropia</taxon>
    </lineage>
</organism>
<evidence type="ECO:0000259" key="8">
    <source>
        <dbReference type="Pfam" id="PF12704"/>
    </source>
</evidence>
<dbReference type="Pfam" id="PF12704">
    <property type="entry name" value="MacB_PCD"/>
    <property type="match status" value="1"/>
</dbReference>
<keyword evidence="3 6" id="KW-0812">Transmembrane</keyword>
<sequence>MSALSFTLARLGTLVRLAFRSAGNRRVNFWLTLVSIALSTCLLLTVQRGQQAIHDSFTRAVSGTDLIVGARTSPLQLMLYAVFRLGDPTHEISWEAYERVRRNRLVAWTIPIALGDSHRGFPVLGTDAAYFEHFRYGARERLQLAQGKPFEQIFDVVLGAEVARRLGYRLGDRLTLTHGTGDAPGIEHADKPFQVSGILAPTGTPVDRTLHISLDAMTAIHLNWQAGAPIPGINIPADKVKAFDLKPEFITAALVGLKSRAGVFNLQRDINADEDEALLAVLPAVALNQLWRLLDIVTRTLSALSALVLVLSLCNLVTALLASLEQRQRELAILRAVGARPLDLLFLLVQEGMLLTVGGALLGHVLLTVGSLLAAPLLLNQWGIVWPVTRFAADELWLLALVAVAGPITALWPAWRASQRALADGLTPRL</sequence>
<proteinExistence type="predicted"/>
<gene>
    <name evidence="9" type="ORF">HMPREF0551_2160</name>
</gene>
<keyword evidence="10" id="KW-1185">Reference proteome</keyword>
<evidence type="ECO:0000256" key="6">
    <source>
        <dbReference type="SAM" id="Phobius"/>
    </source>
</evidence>
<feature type="transmembrane region" description="Helical" evidence="6">
    <location>
        <begin position="345"/>
        <end position="376"/>
    </location>
</feature>
<dbReference type="InterPro" id="IPR003838">
    <property type="entry name" value="ABC3_permease_C"/>
</dbReference>
<evidence type="ECO:0000256" key="4">
    <source>
        <dbReference type="ARBA" id="ARBA00022989"/>
    </source>
</evidence>
<dbReference type="HOGENOM" id="CLU_035316_1_0_4"/>
<feature type="transmembrane region" description="Helical" evidence="6">
    <location>
        <begin position="396"/>
        <end position="415"/>
    </location>
</feature>
<dbReference type="InterPro" id="IPR025857">
    <property type="entry name" value="MacB_PCD"/>
</dbReference>
<dbReference type="InterPro" id="IPR051125">
    <property type="entry name" value="ABC-4/HrtB_transporter"/>
</dbReference>
<dbReference type="AlphaFoldDB" id="E7RZP6"/>
<name>E7RZP6_9BURK</name>
<dbReference type="Pfam" id="PF02687">
    <property type="entry name" value="FtsX"/>
    <property type="match status" value="1"/>
</dbReference>
<dbReference type="STRING" id="887898.HMPREF0551_2160"/>
<feature type="domain" description="MacB-like periplasmic core" evidence="8">
    <location>
        <begin position="34"/>
        <end position="217"/>
    </location>
</feature>
<protein>
    <submittedName>
        <fullName evidence="9">Efflux ABC transporter, permease protein</fullName>
    </submittedName>
</protein>
<dbReference type="PANTHER" id="PTHR43738">
    <property type="entry name" value="ABC TRANSPORTER, MEMBRANE PROTEIN"/>
    <property type="match status" value="1"/>
</dbReference>
<dbReference type="eggNOG" id="COG0577">
    <property type="taxonomic scope" value="Bacteria"/>
</dbReference>
<comment type="caution">
    <text evidence="9">The sequence shown here is derived from an EMBL/GenBank/DDBJ whole genome shotgun (WGS) entry which is preliminary data.</text>
</comment>
<evidence type="ECO:0000256" key="3">
    <source>
        <dbReference type="ARBA" id="ARBA00022692"/>
    </source>
</evidence>
<evidence type="ECO:0000259" key="7">
    <source>
        <dbReference type="Pfam" id="PF02687"/>
    </source>
</evidence>
<dbReference type="PANTHER" id="PTHR43738:SF2">
    <property type="entry name" value="ABC TRANSPORTER PERMEASE"/>
    <property type="match status" value="1"/>
</dbReference>